<name>A0AAX4K0W5_9TREE</name>
<sequence length="160" mass="18013">MFFNSVRSFSAALVLTSILPCLVRADGPLKINLGIEDYTDFKIDGDHKFGPASKELTFDKPGQKEFNFKAYGRGEDKAWTRGYVKWDFTCTIDVKEIHETTIDWTLSDIYEKPLGGVGNPQIATLHCDGTSKCTADECKLPVIDTVNQIQLNILYIDELR</sequence>
<gene>
    <name evidence="2" type="ORF">L201_005322</name>
</gene>
<dbReference type="RefSeq" id="XP_066077151.1">
    <property type="nucleotide sequence ID" value="XM_066221054.1"/>
</dbReference>
<protein>
    <submittedName>
        <fullName evidence="2">Uncharacterized protein</fullName>
    </submittedName>
</protein>
<feature type="chain" id="PRO_5043679821" evidence="1">
    <location>
        <begin position="26"/>
        <end position="160"/>
    </location>
</feature>
<feature type="signal peptide" evidence="1">
    <location>
        <begin position="1"/>
        <end position="25"/>
    </location>
</feature>
<dbReference type="AlphaFoldDB" id="A0AAX4K0W5"/>
<evidence type="ECO:0000313" key="3">
    <source>
        <dbReference type="Proteomes" id="UP001355207"/>
    </source>
</evidence>
<keyword evidence="3" id="KW-1185">Reference proteome</keyword>
<accession>A0AAX4K0W5</accession>
<evidence type="ECO:0000313" key="2">
    <source>
        <dbReference type="EMBL" id="WWC90388.1"/>
    </source>
</evidence>
<proteinExistence type="predicted"/>
<evidence type="ECO:0000256" key="1">
    <source>
        <dbReference type="SAM" id="SignalP"/>
    </source>
</evidence>
<organism evidence="2 3">
    <name type="scientific">Kwoniella dendrophila CBS 6074</name>
    <dbReference type="NCBI Taxonomy" id="1295534"/>
    <lineage>
        <taxon>Eukaryota</taxon>
        <taxon>Fungi</taxon>
        <taxon>Dikarya</taxon>
        <taxon>Basidiomycota</taxon>
        <taxon>Agaricomycotina</taxon>
        <taxon>Tremellomycetes</taxon>
        <taxon>Tremellales</taxon>
        <taxon>Cryptococcaceae</taxon>
        <taxon>Kwoniella</taxon>
    </lineage>
</organism>
<dbReference type="EMBL" id="CP144104">
    <property type="protein sequence ID" value="WWC90388.1"/>
    <property type="molecule type" value="Genomic_DNA"/>
</dbReference>
<reference evidence="2 3" key="1">
    <citation type="submission" date="2024-01" db="EMBL/GenBank/DDBJ databases">
        <title>Comparative genomics of Cryptococcus and Kwoniella reveals pathogenesis evolution and contrasting modes of karyotype evolution via chromosome fusion or intercentromeric recombination.</title>
        <authorList>
            <person name="Coelho M.A."/>
            <person name="David-Palma M."/>
            <person name="Shea T."/>
            <person name="Bowers K."/>
            <person name="McGinley-Smith S."/>
            <person name="Mohammad A.W."/>
            <person name="Gnirke A."/>
            <person name="Yurkov A.M."/>
            <person name="Nowrousian M."/>
            <person name="Sun S."/>
            <person name="Cuomo C.A."/>
            <person name="Heitman J."/>
        </authorList>
    </citation>
    <scope>NUCLEOTIDE SEQUENCE [LARGE SCALE GENOMIC DNA]</scope>
    <source>
        <strain evidence="2 3">CBS 6074</strain>
    </source>
</reference>
<dbReference type="GeneID" id="91095992"/>
<dbReference type="Proteomes" id="UP001355207">
    <property type="component" value="Chromosome 7"/>
</dbReference>
<keyword evidence="1" id="KW-0732">Signal</keyword>